<dbReference type="KEGG" id="ptm:GSPATT00002825001"/>
<name>A0DQV8_PARTE</name>
<protein>
    <recommendedName>
        <fullName evidence="4">Transmembrane protein</fullName>
    </recommendedName>
</protein>
<proteinExistence type="predicted"/>
<dbReference type="AlphaFoldDB" id="A0DQV8"/>
<evidence type="ECO:0000313" key="2">
    <source>
        <dbReference type="EMBL" id="CAK85425.1"/>
    </source>
</evidence>
<dbReference type="EMBL" id="CT868540">
    <property type="protein sequence ID" value="CAK85425.1"/>
    <property type="molecule type" value="Genomic_DNA"/>
</dbReference>
<keyword evidence="3" id="KW-1185">Reference proteome</keyword>
<dbReference type="InParanoid" id="A0DQV8"/>
<evidence type="ECO:0008006" key="4">
    <source>
        <dbReference type="Google" id="ProtNLM"/>
    </source>
</evidence>
<keyword evidence="1" id="KW-0812">Transmembrane</keyword>
<evidence type="ECO:0000256" key="1">
    <source>
        <dbReference type="SAM" id="Phobius"/>
    </source>
</evidence>
<reference evidence="2 3" key="1">
    <citation type="journal article" date="2006" name="Nature">
        <title>Global trends of whole-genome duplications revealed by the ciliate Paramecium tetraurelia.</title>
        <authorList>
            <consortium name="Genoscope"/>
            <person name="Aury J.-M."/>
            <person name="Jaillon O."/>
            <person name="Duret L."/>
            <person name="Noel B."/>
            <person name="Jubin C."/>
            <person name="Porcel B.M."/>
            <person name="Segurens B."/>
            <person name="Daubin V."/>
            <person name="Anthouard V."/>
            <person name="Aiach N."/>
            <person name="Arnaiz O."/>
            <person name="Billaut A."/>
            <person name="Beisson J."/>
            <person name="Blanc I."/>
            <person name="Bouhouche K."/>
            <person name="Camara F."/>
            <person name="Duharcourt S."/>
            <person name="Guigo R."/>
            <person name="Gogendeau D."/>
            <person name="Katinka M."/>
            <person name="Keller A.-M."/>
            <person name="Kissmehl R."/>
            <person name="Klotz C."/>
            <person name="Koll F."/>
            <person name="Le Moue A."/>
            <person name="Lepere C."/>
            <person name="Malinsky S."/>
            <person name="Nowacki M."/>
            <person name="Nowak J.K."/>
            <person name="Plattner H."/>
            <person name="Poulain J."/>
            <person name="Ruiz F."/>
            <person name="Serrano V."/>
            <person name="Zagulski M."/>
            <person name="Dessen P."/>
            <person name="Betermier M."/>
            <person name="Weissenbach J."/>
            <person name="Scarpelli C."/>
            <person name="Schachter V."/>
            <person name="Sperling L."/>
            <person name="Meyer E."/>
            <person name="Cohen J."/>
            <person name="Wincker P."/>
        </authorList>
    </citation>
    <scope>NUCLEOTIDE SEQUENCE [LARGE SCALE GENOMIC DNA]</scope>
    <source>
        <strain evidence="2 3">Stock d4-2</strain>
    </source>
</reference>
<dbReference type="RefSeq" id="XP_001452822.1">
    <property type="nucleotide sequence ID" value="XM_001452785.1"/>
</dbReference>
<gene>
    <name evidence="2" type="ORF">GSPATT00002825001</name>
</gene>
<accession>A0DQV8</accession>
<keyword evidence="1" id="KW-1133">Transmembrane helix</keyword>
<feature type="transmembrane region" description="Helical" evidence="1">
    <location>
        <begin position="126"/>
        <end position="143"/>
    </location>
</feature>
<dbReference type="HOGENOM" id="CLU_1790667_0_0_1"/>
<sequence>MSLSLICIKLSLSFTFYNKYIHKYFSVQIQVLQNIIITSQKSIRQAFKVLNMFRTNLIIFIVIMKKIMPKFYLKGNMIIFDIRNTQISIIQIYQYSNLFFIKIHFGNFQTLKLFELIQRNLITFEYVYSFWFYLLTISLRNLIIQ</sequence>
<dbReference type="GeneID" id="5038607"/>
<organism evidence="2 3">
    <name type="scientific">Paramecium tetraurelia</name>
    <dbReference type="NCBI Taxonomy" id="5888"/>
    <lineage>
        <taxon>Eukaryota</taxon>
        <taxon>Sar</taxon>
        <taxon>Alveolata</taxon>
        <taxon>Ciliophora</taxon>
        <taxon>Intramacronucleata</taxon>
        <taxon>Oligohymenophorea</taxon>
        <taxon>Peniculida</taxon>
        <taxon>Parameciidae</taxon>
        <taxon>Paramecium</taxon>
    </lineage>
</organism>
<dbReference type="Proteomes" id="UP000000600">
    <property type="component" value="Unassembled WGS sequence"/>
</dbReference>
<evidence type="ECO:0000313" key="3">
    <source>
        <dbReference type="Proteomes" id="UP000000600"/>
    </source>
</evidence>
<keyword evidence="1" id="KW-0472">Membrane</keyword>